<feature type="region of interest" description="Disordered" evidence="1">
    <location>
        <begin position="312"/>
        <end position="347"/>
    </location>
</feature>
<dbReference type="Proteomes" id="UP000215450">
    <property type="component" value="Unassembled WGS sequence"/>
</dbReference>
<name>A0A238HH64_9NEIS</name>
<evidence type="ECO:0000313" key="3">
    <source>
        <dbReference type="EMBL" id="SMQ13075.1"/>
    </source>
</evidence>
<evidence type="ECO:0000313" key="5">
    <source>
        <dbReference type="Proteomes" id="UP000215450"/>
    </source>
</evidence>
<keyword evidence="3" id="KW-0540">Nuclease</keyword>
<evidence type="ECO:0000256" key="1">
    <source>
        <dbReference type="SAM" id="MobiDB-lite"/>
    </source>
</evidence>
<dbReference type="Gene3D" id="3.30.930.30">
    <property type="match status" value="1"/>
</dbReference>
<feature type="region of interest" description="Disordered" evidence="1">
    <location>
        <begin position="221"/>
        <end position="246"/>
    </location>
</feature>
<reference evidence="4 5" key="2">
    <citation type="submission" date="2017-06" db="EMBL/GenBank/DDBJ databases">
        <authorList>
            <person name="Kim H.J."/>
            <person name="Triplett B.A."/>
        </authorList>
    </citation>
    <scope>NUCLEOTIDE SEQUENCE [LARGE SCALE GENOMIC DNA]</scope>
    <source>
        <strain evidence="4">Kingella_eburonensis</strain>
    </source>
</reference>
<sequence length="347" mass="40004">MKQIDRRIDNWFLGYTRSVHTKSGSLNFGSRHSSKPLKTGTGLTNLRAAAQKKPEVMVKIPKRHSKNSKGMKGIRNHADYVSRNGEIALENQDGEIFHGKRAVKEFLNDWQSHCGIADETRHKEALNIVLSMPKETLPDALLQAVRDFAAEQFQGHQYFLGLHHNSHDPDEPEHPHVHLCVLMRDERGQRLNPRKNDLFEWRVRFAEKLRENGVDCAATKRVHRGKTQKPENSTIRAMRERGQSSKAELQQKLAISQAILSGKRPEHPFLNQADKTRQKIVAEYKMIARELYMNGYKTEAKAMSKFAQEVSEKGFTTQAQQEFDKVQIQIRQPEKSPDRSHDNEMER</sequence>
<keyword evidence="3" id="KW-0378">Hydrolase</keyword>
<evidence type="ECO:0000313" key="4">
    <source>
        <dbReference type="EMBL" id="SNB80052.1"/>
    </source>
</evidence>
<feature type="domain" description="MobA/VirD2-like nuclease" evidence="2">
    <location>
        <begin position="102"/>
        <end position="213"/>
    </location>
</feature>
<dbReference type="GO" id="GO:0004519">
    <property type="term" value="F:endonuclease activity"/>
    <property type="evidence" value="ECO:0007669"/>
    <property type="project" value="UniProtKB-KW"/>
</dbReference>
<accession>A0A238HH64</accession>
<dbReference type="RefSeq" id="WP_095063113.1">
    <property type="nucleotide sequence ID" value="NZ_FXUV02000047.1"/>
</dbReference>
<protein>
    <submittedName>
        <fullName evidence="3">T-DNA border endonuclease virD2</fullName>
        <ecNumber evidence="3">3.1.-.-</ecNumber>
    </submittedName>
</protein>
<evidence type="ECO:0000259" key="2">
    <source>
        <dbReference type="Pfam" id="PF03432"/>
    </source>
</evidence>
<reference evidence="3" key="1">
    <citation type="submission" date="2017-05" db="EMBL/GenBank/DDBJ databases">
        <authorList>
            <person name="Song R."/>
            <person name="Chenine A.L."/>
            <person name="Ruprecht R.M."/>
        </authorList>
    </citation>
    <scope>NUCLEOTIDE SEQUENCE</scope>
    <source>
        <strain evidence="3">Kingella_eburonensis</strain>
    </source>
</reference>
<gene>
    <name evidence="3" type="primary">virD2</name>
    <name evidence="3" type="ORF">KEBURONENSIS_01817</name>
    <name evidence="4" type="ORF">KEBURONENSIS_01819</name>
</gene>
<dbReference type="InterPro" id="IPR005094">
    <property type="entry name" value="Endonuclease_MobA/VirD2"/>
</dbReference>
<proteinExistence type="predicted"/>
<dbReference type="Pfam" id="PF03432">
    <property type="entry name" value="Relaxase"/>
    <property type="match status" value="1"/>
</dbReference>
<dbReference type="STRING" id="1522312.GCA_900177895_01564"/>
<keyword evidence="3" id="KW-0255">Endonuclease</keyword>
<dbReference type="EMBL" id="FXUV01000043">
    <property type="protein sequence ID" value="SMQ13075.1"/>
    <property type="molecule type" value="Genomic_DNA"/>
</dbReference>
<feature type="compositionally biased region" description="Basic and acidic residues" evidence="1">
    <location>
        <begin position="332"/>
        <end position="347"/>
    </location>
</feature>
<dbReference type="AlphaFoldDB" id="A0A238HH64"/>
<keyword evidence="5" id="KW-1185">Reference proteome</keyword>
<dbReference type="GO" id="GO:0016787">
    <property type="term" value="F:hydrolase activity"/>
    <property type="evidence" value="ECO:0007669"/>
    <property type="project" value="UniProtKB-KW"/>
</dbReference>
<dbReference type="OrthoDB" id="7173932at2"/>
<dbReference type="EC" id="3.1.-.-" evidence="3"/>
<organism evidence="3">
    <name type="scientific">Kingella negevensis</name>
    <dbReference type="NCBI Taxonomy" id="1522312"/>
    <lineage>
        <taxon>Bacteria</taxon>
        <taxon>Pseudomonadati</taxon>
        <taxon>Pseudomonadota</taxon>
        <taxon>Betaproteobacteria</taxon>
        <taxon>Neisseriales</taxon>
        <taxon>Neisseriaceae</taxon>
        <taxon>Kingella</taxon>
    </lineage>
</organism>
<dbReference type="EMBL" id="FXUV02000047">
    <property type="protein sequence ID" value="SNB80052.1"/>
    <property type="molecule type" value="Genomic_DNA"/>
</dbReference>